<keyword evidence="5 7" id="KW-1133">Transmembrane helix</keyword>
<reference evidence="9" key="1">
    <citation type="submission" date="2020-05" db="EMBL/GenBank/DDBJ databases">
        <authorList>
            <person name="Chiriac C."/>
            <person name="Salcher M."/>
            <person name="Ghai R."/>
            <person name="Kavagutti S V."/>
        </authorList>
    </citation>
    <scope>NUCLEOTIDE SEQUENCE</scope>
</reference>
<dbReference type="InterPro" id="IPR010290">
    <property type="entry name" value="TM_effector"/>
</dbReference>
<evidence type="ECO:0000313" key="9">
    <source>
        <dbReference type="EMBL" id="CAB4818929.1"/>
    </source>
</evidence>
<feature type="transmembrane region" description="Helical" evidence="7">
    <location>
        <begin position="54"/>
        <end position="73"/>
    </location>
</feature>
<evidence type="ECO:0000256" key="3">
    <source>
        <dbReference type="ARBA" id="ARBA00022475"/>
    </source>
</evidence>
<feature type="transmembrane region" description="Helical" evidence="7">
    <location>
        <begin position="350"/>
        <end position="372"/>
    </location>
</feature>
<dbReference type="PANTHER" id="PTHR23513:SF11">
    <property type="entry name" value="STAPHYLOFERRIN A TRANSPORTER"/>
    <property type="match status" value="1"/>
</dbReference>
<dbReference type="CDD" id="cd06173">
    <property type="entry name" value="MFS_MefA_like"/>
    <property type="match status" value="1"/>
</dbReference>
<feature type="transmembrane region" description="Helical" evidence="7">
    <location>
        <begin position="21"/>
        <end position="39"/>
    </location>
</feature>
<keyword evidence="4 7" id="KW-0812">Transmembrane</keyword>
<evidence type="ECO:0000256" key="7">
    <source>
        <dbReference type="SAM" id="Phobius"/>
    </source>
</evidence>
<dbReference type="Pfam" id="PF05977">
    <property type="entry name" value="MFS_3"/>
    <property type="match status" value="1"/>
</dbReference>
<feature type="transmembrane region" description="Helical" evidence="7">
    <location>
        <begin position="227"/>
        <end position="246"/>
    </location>
</feature>
<comment type="subcellular location">
    <subcellularLocation>
        <location evidence="1">Cell membrane</location>
        <topology evidence="1">Multi-pass membrane protein</topology>
    </subcellularLocation>
</comment>
<evidence type="ECO:0000256" key="2">
    <source>
        <dbReference type="ARBA" id="ARBA00022448"/>
    </source>
</evidence>
<proteinExistence type="predicted"/>
<dbReference type="GO" id="GO:0022857">
    <property type="term" value="F:transmembrane transporter activity"/>
    <property type="evidence" value="ECO:0007669"/>
    <property type="project" value="InterPro"/>
</dbReference>
<dbReference type="SUPFAM" id="SSF103473">
    <property type="entry name" value="MFS general substrate transporter"/>
    <property type="match status" value="1"/>
</dbReference>
<accession>A0A6J6ZBL7</accession>
<keyword evidence="2" id="KW-0813">Transport</keyword>
<sequence>MRISIKEGGNWRSFRHRNYRILFPANTVSNIGSWAQRIAQDWLVLELTNNNGTYLGLVTAVQFAPVLLFSLHGGAMADRIDKRKVLIATNVIGGAASIGLGLLVISDVVQLWHVFVLAGVLGIATAIDAPVRQAFTSELVGHDDLPNAVSLNSANFNGGRLIGPAVSGLLIAAFGTGPSFLINGASYFFVILALLRIDAKRLFHQNQEKSLGNIREGIAYAKARPDIYVVMIMVFALATFGLNFQIFNALMATQEFGLGPASFGLMGTLIAIGSLTGAIGSARLERFRTTRFVILGGMLFSISIMVLSVLPNYTTYIVWLPICGVTALTTLVSANSIVQTSTDQVIRGRVMGLYLLIFMGGTPFGSPLIGLATDYIGIRPTIALCGGISLSASLFVWIKYRNKVTTPADISVAAVLKSANSAQNN</sequence>
<evidence type="ECO:0000256" key="4">
    <source>
        <dbReference type="ARBA" id="ARBA00022692"/>
    </source>
</evidence>
<protein>
    <submittedName>
        <fullName evidence="9">Unannotated protein</fullName>
    </submittedName>
</protein>
<evidence type="ECO:0000259" key="8">
    <source>
        <dbReference type="PROSITE" id="PS50850"/>
    </source>
</evidence>
<feature type="transmembrane region" description="Helical" evidence="7">
    <location>
        <begin position="292"/>
        <end position="310"/>
    </location>
</feature>
<feature type="transmembrane region" description="Helical" evidence="7">
    <location>
        <begin position="378"/>
        <end position="398"/>
    </location>
</feature>
<organism evidence="9">
    <name type="scientific">freshwater metagenome</name>
    <dbReference type="NCBI Taxonomy" id="449393"/>
    <lineage>
        <taxon>unclassified sequences</taxon>
        <taxon>metagenomes</taxon>
        <taxon>ecological metagenomes</taxon>
    </lineage>
</organism>
<dbReference type="Gene3D" id="1.20.1250.20">
    <property type="entry name" value="MFS general substrate transporter like domains"/>
    <property type="match status" value="1"/>
</dbReference>
<dbReference type="InterPro" id="IPR036259">
    <property type="entry name" value="MFS_trans_sf"/>
</dbReference>
<gene>
    <name evidence="9" type="ORF">UFOPK3181_00080</name>
</gene>
<feature type="transmembrane region" description="Helical" evidence="7">
    <location>
        <begin position="85"/>
        <end position="105"/>
    </location>
</feature>
<dbReference type="PANTHER" id="PTHR23513">
    <property type="entry name" value="INTEGRAL MEMBRANE EFFLUX PROTEIN-RELATED"/>
    <property type="match status" value="1"/>
</dbReference>
<feature type="transmembrane region" description="Helical" evidence="7">
    <location>
        <begin position="258"/>
        <end position="280"/>
    </location>
</feature>
<name>A0A6J6ZBL7_9ZZZZ</name>
<keyword evidence="3" id="KW-1003">Cell membrane</keyword>
<dbReference type="InterPro" id="IPR020846">
    <property type="entry name" value="MFS_dom"/>
</dbReference>
<dbReference type="AlphaFoldDB" id="A0A6J6ZBL7"/>
<feature type="domain" description="Major facilitator superfamily (MFS) profile" evidence="8">
    <location>
        <begin position="1"/>
        <end position="404"/>
    </location>
</feature>
<feature type="transmembrane region" description="Helical" evidence="7">
    <location>
        <begin position="180"/>
        <end position="197"/>
    </location>
</feature>
<evidence type="ECO:0000256" key="1">
    <source>
        <dbReference type="ARBA" id="ARBA00004651"/>
    </source>
</evidence>
<dbReference type="EMBL" id="CAFABG010000003">
    <property type="protein sequence ID" value="CAB4818929.1"/>
    <property type="molecule type" value="Genomic_DNA"/>
</dbReference>
<keyword evidence="6 7" id="KW-0472">Membrane</keyword>
<feature type="transmembrane region" description="Helical" evidence="7">
    <location>
        <begin position="316"/>
        <end position="338"/>
    </location>
</feature>
<evidence type="ECO:0000256" key="6">
    <source>
        <dbReference type="ARBA" id="ARBA00023136"/>
    </source>
</evidence>
<dbReference type="PROSITE" id="PS50850">
    <property type="entry name" value="MFS"/>
    <property type="match status" value="1"/>
</dbReference>
<dbReference type="GO" id="GO:0005886">
    <property type="term" value="C:plasma membrane"/>
    <property type="evidence" value="ECO:0007669"/>
    <property type="project" value="UniProtKB-SubCell"/>
</dbReference>
<evidence type="ECO:0000256" key="5">
    <source>
        <dbReference type="ARBA" id="ARBA00022989"/>
    </source>
</evidence>